<dbReference type="GO" id="GO:0016491">
    <property type="term" value="F:oxidoreductase activity"/>
    <property type="evidence" value="ECO:0007669"/>
    <property type="project" value="UniProtKB-KW"/>
</dbReference>
<dbReference type="GO" id="GO:0016020">
    <property type="term" value="C:membrane"/>
    <property type="evidence" value="ECO:0007669"/>
    <property type="project" value="TreeGrafter"/>
</dbReference>
<dbReference type="AlphaFoldDB" id="A0AA35XVH5"/>
<reference evidence="3" key="1">
    <citation type="submission" date="2023-03" db="EMBL/GenBank/DDBJ databases">
        <authorList>
            <person name="Cleenwerck I."/>
        </authorList>
    </citation>
    <scope>NUCLEOTIDE SEQUENCE</scope>
    <source>
        <strain evidence="3">LMG 32879</strain>
    </source>
</reference>
<dbReference type="EMBL" id="CATKSH010000002">
    <property type="protein sequence ID" value="CAI9119746.1"/>
    <property type="molecule type" value="Genomic_DNA"/>
</dbReference>
<dbReference type="Pfam" id="PF00106">
    <property type="entry name" value="adh_short"/>
    <property type="match status" value="1"/>
</dbReference>
<dbReference type="PROSITE" id="PS00061">
    <property type="entry name" value="ADH_SHORT"/>
    <property type="match status" value="1"/>
</dbReference>
<evidence type="ECO:0000256" key="2">
    <source>
        <dbReference type="ARBA" id="ARBA00023002"/>
    </source>
</evidence>
<dbReference type="RefSeq" id="WP_289841563.1">
    <property type="nucleotide sequence ID" value="NZ_CATKSH010000002.1"/>
</dbReference>
<dbReference type="Gene3D" id="3.40.50.720">
    <property type="entry name" value="NAD(P)-binding Rossmann-like Domain"/>
    <property type="match status" value="1"/>
</dbReference>
<evidence type="ECO:0000313" key="4">
    <source>
        <dbReference type="Proteomes" id="UP001176960"/>
    </source>
</evidence>
<protein>
    <submittedName>
        <fullName evidence="3">SDR family NAD(P)-dependent oxidoreductase</fullName>
    </submittedName>
</protein>
<dbReference type="PANTHER" id="PTHR44196">
    <property type="entry name" value="DEHYDROGENASE/REDUCTASE SDR FAMILY MEMBER 7B"/>
    <property type="match status" value="1"/>
</dbReference>
<dbReference type="InterPro" id="IPR036291">
    <property type="entry name" value="NAD(P)-bd_dom_sf"/>
</dbReference>
<comment type="similarity">
    <text evidence="1">Belongs to the short-chain dehydrogenases/reductases (SDR) family.</text>
</comment>
<accession>A0AA35XVH5</accession>
<proteinExistence type="inferred from homology"/>
<dbReference type="PANTHER" id="PTHR44196:SF1">
    <property type="entry name" value="DEHYDROGENASE_REDUCTASE SDR FAMILY MEMBER 7B"/>
    <property type="match status" value="1"/>
</dbReference>
<dbReference type="PRINTS" id="PR00081">
    <property type="entry name" value="GDHRDH"/>
</dbReference>
<dbReference type="InterPro" id="IPR002347">
    <property type="entry name" value="SDR_fam"/>
</dbReference>
<dbReference type="Proteomes" id="UP001176960">
    <property type="component" value="Unassembled WGS sequence"/>
</dbReference>
<dbReference type="InterPro" id="IPR020904">
    <property type="entry name" value="Sc_DH/Rdtase_CS"/>
</dbReference>
<sequence length="275" mass="29102">MSRRKSFAKETLLSRGGASGVLITGASGGIGASIALQCAGPGVTLFLWGRDATRLEACAEGCRARGAEARIRTLDLSDSQAALDALREDEQSMPIGFMVLGAGMPDIRAPEALTEDPGTVLTMAQVNFTTPVTLATAAANAMARRKGGAIVAIGSVAAFHDLPQATAYAGTKAGLTRFMTALHGAMRPHGVIVTVVSPGYIDTAMSRRLEGARPFLMTPESAARSILRAVRRGRAHVMFPAPFIALRFLEALVPRRIAHALLRRSEVQQREVRGQ</sequence>
<evidence type="ECO:0000313" key="3">
    <source>
        <dbReference type="EMBL" id="CAI9119746.1"/>
    </source>
</evidence>
<evidence type="ECO:0000256" key="1">
    <source>
        <dbReference type="ARBA" id="ARBA00006484"/>
    </source>
</evidence>
<name>A0AA35XVH5_9PROT</name>
<keyword evidence="2" id="KW-0560">Oxidoreductase</keyword>
<organism evidence="3 4">
    <name type="scientific">Brytella acorum</name>
    <dbReference type="NCBI Taxonomy" id="2959299"/>
    <lineage>
        <taxon>Bacteria</taxon>
        <taxon>Pseudomonadati</taxon>
        <taxon>Pseudomonadota</taxon>
        <taxon>Alphaproteobacteria</taxon>
        <taxon>Acetobacterales</taxon>
        <taxon>Acetobacteraceae</taxon>
        <taxon>Brytella</taxon>
    </lineage>
</organism>
<dbReference type="SUPFAM" id="SSF51735">
    <property type="entry name" value="NAD(P)-binding Rossmann-fold domains"/>
    <property type="match status" value="1"/>
</dbReference>
<gene>
    <name evidence="3" type="ORF">LMG32879_000571</name>
</gene>
<keyword evidence="4" id="KW-1185">Reference proteome</keyword>
<comment type="caution">
    <text evidence="3">The sequence shown here is derived from an EMBL/GenBank/DDBJ whole genome shotgun (WGS) entry which is preliminary data.</text>
</comment>